<dbReference type="Gene3D" id="2.60.40.3440">
    <property type="match status" value="1"/>
</dbReference>
<feature type="compositionally biased region" description="Low complexity" evidence="4">
    <location>
        <begin position="283"/>
        <end position="295"/>
    </location>
</feature>
<keyword evidence="3" id="KW-0119">Carbohydrate metabolism</keyword>
<keyword evidence="1" id="KW-0677">Repeat</keyword>
<dbReference type="Pfam" id="PF00041">
    <property type="entry name" value="fn3"/>
    <property type="match status" value="3"/>
</dbReference>
<dbReference type="Pfam" id="PF17963">
    <property type="entry name" value="Big_9"/>
    <property type="match status" value="8"/>
</dbReference>
<evidence type="ECO:0000256" key="3">
    <source>
        <dbReference type="ARBA" id="ARBA00023326"/>
    </source>
</evidence>
<dbReference type="Gene3D" id="2.60.40.2810">
    <property type="match status" value="2"/>
</dbReference>
<dbReference type="InterPro" id="IPR013783">
    <property type="entry name" value="Ig-like_fold"/>
</dbReference>
<organism evidence="7 8">
    <name type="scientific">Sinomonas terricola</name>
    <dbReference type="NCBI Taxonomy" id="3110330"/>
    <lineage>
        <taxon>Bacteria</taxon>
        <taxon>Bacillati</taxon>
        <taxon>Actinomycetota</taxon>
        <taxon>Actinomycetes</taxon>
        <taxon>Micrococcales</taxon>
        <taxon>Micrococcaceae</taxon>
        <taxon>Sinomonas</taxon>
    </lineage>
</organism>
<feature type="region of interest" description="Disordered" evidence="4">
    <location>
        <begin position="1540"/>
        <end position="1565"/>
    </location>
</feature>
<dbReference type="SMART" id="SM00060">
    <property type="entry name" value="FN3"/>
    <property type="match status" value="4"/>
</dbReference>
<dbReference type="PRINTS" id="PR00014">
    <property type="entry name" value="FNTYPEIII"/>
</dbReference>
<accession>A0ABU5T1J8</accession>
<name>A0ABU5T1J8_9MICC</name>
<reference evidence="7 8" key="1">
    <citation type="submission" date="2023-12" db="EMBL/GenBank/DDBJ databases">
        <title>Sinomonas terricola sp. nov, isolated from litchi orchard soil in Guangdong, PR China.</title>
        <authorList>
            <person name="Jiaxin W."/>
            <person name="Yang Z."/>
            <person name="Honghui Z."/>
        </authorList>
    </citation>
    <scope>NUCLEOTIDE SEQUENCE [LARGE SCALE GENOMIC DNA]</scope>
    <source>
        <strain evidence="7 8">JGH33</strain>
    </source>
</reference>
<protein>
    <submittedName>
        <fullName evidence="7">Ig-like domain-containing protein</fullName>
    </submittedName>
</protein>
<comment type="caution">
    <text evidence="7">The sequence shown here is derived from an EMBL/GenBank/DDBJ whole genome shotgun (WGS) entry which is preliminary data.</text>
</comment>
<keyword evidence="3" id="KW-0624">Polysaccharide degradation</keyword>
<feature type="domain" description="Fibronectin type-III" evidence="6">
    <location>
        <begin position="1653"/>
        <end position="1746"/>
    </location>
</feature>
<sequence>MRAGELRRHARTLITGTAMALVATVIVVAAVLYPGFRSVSADLNDGGIWVTNSSMGLVGHLNFQSKTLDGGVASRSPKFDVVQQGKSVAVSDAGASTLSPVDPANVRLTQDLKFAGSDSASFGTTTAALADPDKGLVWAVPLASLATFNPDTTAPAVEDVKGVAATVTTGNEILAVAPQRGEIVRVAEGGTAKFSPIDGLSQSAKAQIAAVGDSAVVLDPDSGTLFLPGGAKIERDDFKGAALQQSGPSADSAAVATATGLVMQPLGGGNATVTPASDGTGQGPAQGRAGQPARPVQQGGCVHSAWSGSAIYLRVCAGAAPLAKAVPSAAPDTQLVFRTNRDLVVLNDVRGGNVWLVTDKMQLVNNWQEIVPQKVTKNGDREDSADITLQRELPDRKGENHPPLANPDDFGVRAGRTVILPVLLNDTDPDGDVLTAKLAGADPKIGHVQPIFNGAALQVVVNADAQGADTFDYEVSDGRGGVARTRVTLTVRDSSQNSPPKAVRATTLAAEQGATVSQNILGDWVDPDGDDMFLTGASTTGDGDSVRFQADGTVIFQDGGKSIGKKSVTVLVSDSRDATTATITVDVRPHGTLAPQTTADHVRTGVNEPIVVSPLANDIDPSGTGLRLLRVEPVAGLDIVMNSEDGTFSARAATPGVYYAVYLASNGSGAAKGLVRIDVDPPATGSDAPIAVRAIGLLPAGGNVLVDPLANDTDPGGGVLVLQSIAVPADAPISVAVVNHQVLRITDVRGLKEPLTFTYVISNGDKTASSTVTVIPIPPPAKLHPPVAKDDQAVVRAGDTVTIPVLANDSHPDNAQITLDPKLVETPDPAMGHLWVDQDKVRFTAGSKTGTVQAVYSVIDPAGQKDSAKIMITIKAADPSQNANPVPKNITARVLAGQTAKIAVPVDGIDPDGDSASITGLEKAPQLGTAIIKDGYIEYTATADAHGKDTFTYVVEDRFGGRGVATVLVGVAPVPSVNHNPVAADDRVSVRPGRPVSVDALANDTDPDGDTIHLATDGFEVPPDTTAKAANGRVVITPPSSSGTYTVRYTITDGRGGRGVGNIVVSVDPNAPLQAPIARDVHVNAMDVAGKANITVDVLKDAEDPDGLASELKVSLPVSGGAAVDGRTVKISLTPEPQEIPFTLTDIDGLTGSALVWVPGLKDQRPVLKSLDPITVKAGEKSEIKLSDYVAVRGGHAPRITTEDSVHAVAADGSALVKDAGTLTYTARKDYAGHASITFEATDGSSPDDPDGHKSTLTLPIEVQPASDRPNTPPTIAASTLEVAQKEPPATLDLKAATTDPDPGDIDRMAYRITSQIPAGLKVTLDGATLTASADGAPKGTNAQMTIEADDGRAKSLGTVTVAVVGSTRPLAVANPDSVPDAKSGQPVEIPVLANDSNPFPDTPLKVTSASVNGGAGTATVDGDRILVTPAAGFHGQLSGLYHVQDATGDPDREVVGQFTVTVRDRPDAPSAPVVDGMASRQVTLHWAPPANNGAEITQYKVQFAGGSQSCPTTTCTITGLANGTQYTFSIVAANAVGDSPASASSAPITPDARPSQPAPPTLTRGDQKITLAWTPPANEGTPISSYVIELSSAQGIQQKTVGAVTSLEWTGLTNGVEYRARIQAKNGAKDPSDFSAYSAPAKPAGVPLAPSAPAAARTTSAIDGGVADVSWASEPLKDNGEPVTGYVVKVYRNGAYEKSTPQTSSTTQRVTGLDTSSTYTFTLTSVNAVGPSPESPKSPAVVPYGRPGAVNNLSASPTNTSGSGHQVQLSYTAPSSNGNSISGYQYSTDGGTSWNQLASNNVVSGLSNGQNYSFTVRAVNAAGPGLASNSAGANPYGAPLTPVVSASQNGIRVDMRWNTGGYDNGRPTTVSVTIDGSPVANDGAQTVGNGPDQAHSITVRACITSEPSNCTSNTASARTASPSATLSQGPRAYDPQCTSNACYYFDVRGYNFHPNSTVTVQCWNDSSPNPHVFASYTDTTDANGYFRNNSHCFLGRASINPWSAGWATITDSQGSSARTNNSSW</sequence>
<keyword evidence="2" id="KW-0326">Glycosidase</keyword>
<evidence type="ECO:0000256" key="5">
    <source>
        <dbReference type="SAM" id="Phobius"/>
    </source>
</evidence>
<keyword evidence="8" id="KW-1185">Reference proteome</keyword>
<keyword evidence="5" id="KW-0812">Transmembrane</keyword>
<dbReference type="SUPFAM" id="SSF49265">
    <property type="entry name" value="Fibronectin type III"/>
    <property type="match status" value="2"/>
</dbReference>
<proteinExistence type="predicted"/>
<dbReference type="CDD" id="cd00063">
    <property type="entry name" value="FN3"/>
    <property type="match status" value="4"/>
</dbReference>
<dbReference type="RefSeq" id="WP_323277280.1">
    <property type="nucleotide sequence ID" value="NZ_JAYGGQ010000001.1"/>
</dbReference>
<gene>
    <name evidence="7" type="ORF">SPF06_02200</name>
</gene>
<dbReference type="NCBIfam" id="NF012211">
    <property type="entry name" value="tand_rpt_95"/>
    <property type="match status" value="2"/>
</dbReference>
<feature type="domain" description="Fibronectin type-III" evidence="6">
    <location>
        <begin position="1554"/>
        <end position="1650"/>
    </location>
</feature>
<evidence type="ECO:0000256" key="2">
    <source>
        <dbReference type="ARBA" id="ARBA00023295"/>
    </source>
</evidence>
<keyword evidence="5" id="KW-1133">Transmembrane helix</keyword>
<dbReference type="InterPro" id="IPR003961">
    <property type="entry name" value="FN3_dom"/>
</dbReference>
<dbReference type="EMBL" id="JAYGGQ010000001">
    <property type="protein sequence ID" value="MEA5453525.1"/>
    <property type="molecule type" value="Genomic_DNA"/>
</dbReference>
<dbReference type="PANTHER" id="PTHR13817">
    <property type="entry name" value="TITIN"/>
    <property type="match status" value="1"/>
</dbReference>
<keyword evidence="2" id="KW-0378">Hydrolase</keyword>
<evidence type="ECO:0000259" key="6">
    <source>
        <dbReference type="PROSITE" id="PS50853"/>
    </source>
</evidence>
<dbReference type="InterPro" id="IPR036116">
    <property type="entry name" value="FN3_sf"/>
</dbReference>
<evidence type="ECO:0000256" key="1">
    <source>
        <dbReference type="ARBA" id="ARBA00022737"/>
    </source>
</evidence>
<feature type="domain" description="Fibronectin type-III" evidence="6">
    <location>
        <begin position="1469"/>
        <end position="1553"/>
    </location>
</feature>
<evidence type="ECO:0000313" key="7">
    <source>
        <dbReference type="EMBL" id="MEA5453525.1"/>
    </source>
</evidence>
<dbReference type="InterPro" id="IPR050964">
    <property type="entry name" value="Striated_Muscle_Regulatory"/>
</dbReference>
<feature type="region of interest" description="Disordered" evidence="4">
    <location>
        <begin position="391"/>
        <end position="410"/>
    </location>
</feature>
<dbReference type="Proteomes" id="UP001304769">
    <property type="component" value="Unassembled WGS sequence"/>
</dbReference>
<keyword evidence="5" id="KW-0472">Membrane</keyword>
<evidence type="ECO:0000256" key="4">
    <source>
        <dbReference type="SAM" id="MobiDB-lite"/>
    </source>
</evidence>
<feature type="region of interest" description="Disordered" evidence="4">
    <location>
        <begin position="266"/>
        <end position="298"/>
    </location>
</feature>
<dbReference type="Gene3D" id="2.60.40.10">
    <property type="entry name" value="Immunoglobulins"/>
    <property type="match status" value="5"/>
</dbReference>
<evidence type="ECO:0000313" key="8">
    <source>
        <dbReference type="Proteomes" id="UP001304769"/>
    </source>
</evidence>
<feature type="transmembrane region" description="Helical" evidence="5">
    <location>
        <begin position="12"/>
        <end position="33"/>
    </location>
</feature>
<dbReference type="PROSITE" id="PS50853">
    <property type="entry name" value="FN3"/>
    <property type="match status" value="3"/>
</dbReference>
<dbReference type="PANTHER" id="PTHR13817:SF73">
    <property type="entry name" value="FIBRONECTIN TYPE-III DOMAIN-CONTAINING PROTEIN"/>
    <property type="match status" value="1"/>
</dbReference>